<feature type="region of interest" description="Disordered" evidence="1">
    <location>
        <begin position="72"/>
        <end position="120"/>
    </location>
</feature>
<dbReference type="EMBL" id="MU150271">
    <property type="protein sequence ID" value="KAF9462508.1"/>
    <property type="molecule type" value="Genomic_DNA"/>
</dbReference>
<dbReference type="InterPro" id="IPR038261">
    <property type="entry name" value="GPP34-like_sf"/>
</dbReference>
<dbReference type="Gene3D" id="1.10.3630.10">
    <property type="entry name" value="yeast vps74-n-term truncation variant domain like"/>
    <property type="match status" value="1"/>
</dbReference>
<comment type="caution">
    <text evidence="2">The sequence shown here is derived from an EMBL/GenBank/DDBJ whole genome shotgun (WGS) entry which is preliminary data.</text>
</comment>
<gene>
    <name evidence="2" type="ORF">BDZ94DRAFT_1298483</name>
</gene>
<dbReference type="Proteomes" id="UP000807353">
    <property type="component" value="Unassembled WGS sequence"/>
</dbReference>
<reference evidence="2" key="1">
    <citation type="submission" date="2020-11" db="EMBL/GenBank/DDBJ databases">
        <authorList>
            <consortium name="DOE Joint Genome Institute"/>
            <person name="Ahrendt S."/>
            <person name="Riley R."/>
            <person name="Andreopoulos W."/>
            <person name="Labutti K."/>
            <person name="Pangilinan J."/>
            <person name="Ruiz-Duenas F.J."/>
            <person name="Barrasa J.M."/>
            <person name="Sanchez-Garcia M."/>
            <person name="Camarero S."/>
            <person name="Miyauchi S."/>
            <person name="Serrano A."/>
            <person name="Linde D."/>
            <person name="Babiker R."/>
            <person name="Drula E."/>
            <person name="Ayuso-Fernandez I."/>
            <person name="Pacheco R."/>
            <person name="Padilla G."/>
            <person name="Ferreira P."/>
            <person name="Barriuso J."/>
            <person name="Kellner H."/>
            <person name="Castanera R."/>
            <person name="Alfaro M."/>
            <person name="Ramirez L."/>
            <person name="Pisabarro A.G."/>
            <person name="Kuo A."/>
            <person name="Tritt A."/>
            <person name="Lipzen A."/>
            <person name="He G."/>
            <person name="Yan M."/>
            <person name="Ng V."/>
            <person name="Cullen D."/>
            <person name="Martin F."/>
            <person name="Rosso M.-N."/>
            <person name="Henrissat B."/>
            <person name="Hibbett D."/>
            <person name="Martinez A.T."/>
            <person name="Grigoriev I.V."/>
        </authorList>
    </citation>
    <scope>NUCLEOTIDE SEQUENCE</scope>
    <source>
        <strain evidence="2">CBS 247.69</strain>
    </source>
</reference>
<proteinExistence type="predicted"/>
<sequence length="135" mass="14616">MTDRSDHDKMRLVIFNLTSTTPAIPPSALEVEVCFSFAAYSTSILDNTFSQLNYKEREVVFQWADDILEEQGLGEGSPRYPRRPTGAAVVPVSQRTPNNVGGVLASAPAEGDTHRSFVPNSNVGGSSGIFAEVRV</sequence>
<evidence type="ECO:0000313" key="3">
    <source>
        <dbReference type="Proteomes" id="UP000807353"/>
    </source>
</evidence>
<dbReference type="AlphaFoldDB" id="A0A9P5Y585"/>
<organism evidence="2 3">
    <name type="scientific">Collybia nuda</name>
    <dbReference type="NCBI Taxonomy" id="64659"/>
    <lineage>
        <taxon>Eukaryota</taxon>
        <taxon>Fungi</taxon>
        <taxon>Dikarya</taxon>
        <taxon>Basidiomycota</taxon>
        <taxon>Agaricomycotina</taxon>
        <taxon>Agaricomycetes</taxon>
        <taxon>Agaricomycetidae</taxon>
        <taxon>Agaricales</taxon>
        <taxon>Tricholomatineae</taxon>
        <taxon>Clitocybaceae</taxon>
        <taxon>Collybia</taxon>
    </lineage>
</organism>
<dbReference type="OrthoDB" id="2189106at2759"/>
<name>A0A9P5Y585_9AGAR</name>
<keyword evidence="3" id="KW-1185">Reference proteome</keyword>
<evidence type="ECO:0000313" key="2">
    <source>
        <dbReference type="EMBL" id="KAF9462508.1"/>
    </source>
</evidence>
<evidence type="ECO:0000256" key="1">
    <source>
        <dbReference type="SAM" id="MobiDB-lite"/>
    </source>
</evidence>
<protein>
    <submittedName>
        <fullName evidence="2">Uncharacterized protein</fullName>
    </submittedName>
</protein>
<accession>A0A9P5Y585</accession>